<dbReference type="AlphaFoldDB" id="A0A812T979"/>
<accession>A0A812T979</accession>
<sequence>MAATRGAKRPVVRKQEEGFVGELRELLRDLFDAMPSIPPALRSTLAFAVPLVAIFLTFRKLPAMRVENGSVDSCDPIRTYGEITKSGMLSVAQLAAKPGGVFLDIGSGNGAFVLWAASKPPEGGGYNYSRGVEVMLERHQQALAKVSEASQRRGKVDLVHGNILEHLQLLSGVMLVYWNNLCFSSSESKAVLQAFTQRAPRGATLVTLAELKIEAGALPALSVRRGTSSLQMEWREEGYLPFVYTRT</sequence>
<reference evidence="2" key="1">
    <citation type="submission" date="2021-02" db="EMBL/GenBank/DDBJ databases">
        <authorList>
            <person name="Dougan E. K."/>
            <person name="Rhodes N."/>
            <person name="Thang M."/>
            <person name="Chan C."/>
        </authorList>
    </citation>
    <scope>NUCLEOTIDE SEQUENCE</scope>
</reference>
<organism evidence="2 3">
    <name type="scientific">Symbiodinium natans</name>
    <dbReference type="NCBI Taxonomy" id="878477"/>
    <lineage>
        <taxon>Eukaryota</taxon>
        <taxon>Sar</taxon>
        <taxon>Alveolata</taxon>
        <taxon>Dinophyceae</taxon>
        <taxon>Suessiales</taxon>
        <taxon>Symbiodiniaceae</taxon>
        <taxon>Symbiodinium</taxon>
    </lineage>
</organism>
<evidence type="ECO:0000259" key="1">
    <source>
        <dbReference type="Pfam" id="PF08123"/>
    </source>
</evidence>
<gene>
    <name evidence="2" type="ORF">SNAT2548_LOCUS29402</name>
</gene>
<dbReference type="EMBL" id="CAJNDS010002557">
    <property type="protein sequence ID" value="CAE7525218.1"/>
    <property type="molecule type" value="Genomic_DNA"/>
</dbReference>
<dbReference type="Proteomes" id="UP000604046">
    <property type="component" value="Unassembled WGS sequence"/>
</dbReference>
<proteinExistence type="predicted"/>
<feature type="domain" description="DOT1" evidence="1">
    <location>
        <begin position="79"/>
        <end position="211"/>
    </location>
</feature>
<name>A0A812T979_9DINO</name>
<protein>
    <recommendedName>
        <fullName evidence="1">DOT1 domain-containing protein</fullName>
    </recommendedName>
</protein>
<dbReference type="GO" id="GO:0031151">
    <property type="term" value="F:histone H3K79 methyltransferase activity"/>
    <property type="evidence" value="ECO:0007669"/>
    <property type="project" value="InterPro"/>
</dbReference>
<evidence type="ECO:0000313" key="3">
    <source>
        <dbReference type="Proteomes" id="UP000604046"/>
    </source>
</evidence>
<dbReference type="InterPro" id="IPR025789">
    <property type="entry name" value="DOT1_dom"/>
</dbReference>
<comment type="caution">
    <text evidence="2">The sequence shown here is derived from an EMBL/GenBank/DDBJ whole genome shotgun (WGS) entry which is preliminary data.</text>
</comment>
<dbReference type="OrthoDB" id="443402at2759"/>
<keyword evidence="3" id="KW-1185">Reference proteome</keyword>
<evidence type="ECO:0000313" key="2">
    <source>
        <dbReference type="EMBL" id="CAE7525218.1"/>
    </source>
</evidence>
<dbReference type="SUPFAM" id="SSF53335">
    <property type="entry name" value="S-adenosyl-L-methionine-dependent methyltransferases"/>
    <property type="match status" value="1"/>
</dbReference>
<dbReference type="Pfam" id="PF08123">
    <property type="entry name" value="DOT1"/>
    <property type="match status" value="1"/>
</dbReference>
<dbReference type="Gene3D" id="3.40.50.150">
    <property type="entry name" value="Vaccinia Virus protein VP39"/>
    <property type="match status" value="1"/>
</dbReference>
<dbReference type="InterPro" id="IPR029063">
    <property type="entry name" value="SAM-dependent_MTases_sf"/>
</dbReference>